<evidence type="ECO:0000259" key="8">
    <source>
        <dbReference type="Pfam" id="PF05104"/>
    </source>
</evidence>
<comment type="caution">
    <text evidence="9">The sequence shown here is derived from an EMBL/GenBank/DDBJ whole genome shotgun (WGS) entry which is preliminary data.</text>
</comment>
<dbReference type="Pfam" id="PF05104">
    <property type="entry name" value="Rib_recp_KP_reg"/>
    <property type="match status" value="1"/>
</dbReference>
<feature type="region of interest" description="Disordered" evidence="7">
    <location>
        <begin position="174"/>
        <end position="206"/>
    </location>
</feature>
<reference evidence="9 10" key="1">
    <citation type="submission" date="2020-12" db="EMBL/GenBank/DDBJ databases">
        <title>De novo assembly of Tibetan sheep genome.</title>
        <authorList>
            <person name="Li X."/>
        </authorList>
    </citation>
    <scope>NUCLEOTIDE SEQUENCE [LARGE SCALE GENOMIC DNA]</scope>
    <source>
        <tissue evidence="9">Heart</tissue>
    </source>
</reference>
<evidence type="ECO:0000313" key="10">
    <source>
        <dbReference type="Proteomes" id="UP000664991"/>
    </source>
</evidence>
<protein>
    <recommendedName>
        <fullName evidence="8">Ribosome receptor lysine/proline rich domain-containing protein</fullName>
    </recommendedName>
</protein>
<feature type="domain" description="Ribosome receptor lysine/proline rich" evidence="8">
    <location>
        <begin position="154"/>
        <end position="289"/>
    </location>
</feature>
<evidence type="ECO:0000256" key="3">
    <source>
        <dbReference type="ARBA" id="ARBA00022824"/>
    </source>
</evidence>
<feature type="compositionally biased region" description="Basic and acidic residues" evidence="7">
    <location>
        <begin position="248"/>
        <end position="260"/>
    </location>
</feature>
<gene>
    <name evidence="9" type="ORF">JEQ12_018313</name>
</gene>
<feature type="coiled-coil region" evidence="6">
    <location>
        <begin position="1240"/>
        <end position="1400"/>
    </location>
</feature>
<keyword evidence="5" id="KW-0472">Membrane</keyword>
<evidence type="ECO:0000256" key="1">
    <source>
        <dbReference type="ARBA" id="ARBA00004389"/>
    </source>
</evidence>
<proteinExistence type="predicted"/>
<feature type="region of interest" description="Disordered" evidence="7">
    <location>
        <begin position="233"/>
        <end position="343"/>
    </location>
</feature>
<feature type="compositionally biased region" description="Basic residues" evidence="7">
    <location>
        <begin position="238"/>
        <end position="247"/>
    </location>
</feature>
<dbReference type="GO" id="GO:0015031">
    <property type="term" value="P:protein transport"/>
    <property type="evidence" value="ECO:0007669"/>
    <property type="project" value="InterPro"/>
</dbReference>
<dbReference type="GO" id="GO:0019894">
    <property type="term" value="F:kinesin binding"/>
    <property type="evidence" value="ECO:0007669"/>
    <property type="project" value="InterPro"/>
</dbReference>
<organism evidence="9 10">
    <name type="scientific">Ovis aries</name>
    <name type="common">Sheep</name>
    <dbReference type="NCBI Taxonomy" id="9940"/>
    <lineage>
        <taxon>Eukaryota</taxon>
        <taxon>Metazoa</taxon>
        <taxon>Chordata</taxon>
        <taxon>Craniata</taxon>
        <taxon>Vertebrata</taxon>
        <taxon>Euteleostomi</taxon>
        <taxon>Mammalia</taxon>
        <taxon>Eutheria</taxon>
        <taxon>Laurasiatheria</taxon>
        <taxon>Artiodactyla</taxon>
        <taxon>Ruminantia</taxon>
        <taxon>Pecora</taxon>
        <taxon>Bovidae</taxon>
        <taxon>Caprinae</taxon>
        <taxon>Ovis</taxon>
    </lineage>
</organism>
<feature type="coiled-coil region" evidence="6">
    <location>
        <begin position="689"/>
        <end position="1160"/>
    </location>
</feature>
<keyword evidence="4" id="KW-1133">Transmembrane helix</keyword>
<sequence>MFSGSCLETQMQYLWQCPVSHIQYRWGEGEVVVAAPSDSASEFGSHTNGIYPEAVGSLKAYFMHELVYESFGIRKKIDLYSMALITIQVPQQNLVIFGVSGSFTGSISVLRTRFVLKQLKRESKVDRSVSKMKSYTEKEGVVITVIFLFFWLFMKETLYDEVLAKQKREQKLIPTKTDKKKAEKKKNKKKEIQNGNLHESDSESVPRDFKLSDALAVEDEQVVPVPLNVVESPSSVRERKKKEKKHKPVLEEQVTKESDVSKIPCKKVEPVPVTKQPTPPSEAAASKKKPGQKKPKNGSDDQDKKVESLTAPSKKQESLPLHQETKQETGSGKKKVSSKKQKTENVLVDEPLIHATTYIPLMDNADSNPMVDKREVIDLIKPDQVEVIQKAGAKKLKIETDKENAEVKFKDFLLSLKTMMFSEEEALCVVDLLKEKSGVIQDALKKYNKGELTALVHQLQEKDKLVTALKEDAATMKDRCKQLTQEMMTEKERSSVVIARMKDRIGTLEKEHNVFQNKMHVSYQETQQMQMKFQQVREQMEAEIAHLKQENGILRDAVSNTTNQLESKQSAELNKLRQDYARLVNELTEKTGKLQQEEVQKKNAEQAVTQLKVQLQEAERRWEEVQSYIRKRTAEHEAAQQDLQSKFVAKENEVQSLHSKLTDTLVSKQQLEQRLMQLMESEQKRVSKEESLQMQVQDILEQNEALKAQIQQFHSQIAAQTSASALAEELHKVIAEKDKQIKQTEDSLANEHDHLASKEEELKDIQNMNFLLKAEVQKLQALANEQAAAAHELEKMQKSIHVKDDKIRLLEEQLQCEISNKMEEFKILSDQNKALQLEVQKLQTLVSEQPSKDVLEQMERCIKEKDEKLKTVEELLETGLIQVATKEEELKVMRTENSSLTKEVQDLKAKQNDQVSFASLVEELKKVIHEKDGKIKSVEELLEAELLKVANKEKTIQDLKQEIEALKEEIGNIQLEKAQQLSITSQVQELQNLLKGKEEQMSHMKTVLEEKERDLHNRGRRLQDLQEENESLKTHVQEFAQHKFQEACSASQFEELQIVLKEKENEMKRLETMLKERESDLSSKTKLLQEVQDENKLCKSQIEELKQQNYQQASSFPPHEELLKVISEKDKEITDLENELDSLKDAVEHQRKKNNDLREKNWEAMEALASTEKLLQDKVNKTSKERQQHVEAVELEAKEVLKKLFPKVSVPSNLSYSEWLHGFEKKAKECVAGASGSEEVKDLEHKLKEADEMHTLLQLECEKYKSVLAETEGILQKLQRSVEQEENKWKVKVDESQKTIKQMQLSFTSLEQELDQLRRENKDTENLRREREHLEMELEKAEMERSTYVTEVRELKDLLTELQKKLDDSYSEAVRQNEELNLLKKQLNETHAKLRTEQSERQKVAGDLHKAQQSLDLIQSKIVKAAGDTTVIENSDVSQETESSEKETMSVSLNQTVTQLQQLLQAVNQQLTKEKEHYQVLE</sequence>
<accession>A0A836D433</accession>
<feature type="compositionally biased region" description="Basic and acidic residues" evidence="7">
    <location>
        <begin position="297"/>
        <end position="307"/>
    </location>
</feature>
<evidence type="ECO:0000256" key="4">
    <source>
        <dbReference type="ARBA" id="ARBA00022989"/>
    </source>
</evidence>
<evidence type="ECO:0000256" key="2">
    <source>
        <dbReference type="ARBA" id="ARBA00022692"/>
    </source>
</evidence>
<dbReference type="InterPro" id="IPR024854">
    <property type="entry name" value="Kinectin"/>
</dbReference>
<evidence type="ECO:0000313" key="9">
    <source>
        <dbReference type="EMBL" id="KAG5206740.1"/>
    </source>
</evidence>
<comment type="subcellular location">
    <subcellularLocation>
        <location evidence="1">Endoplasmic reticulum membrane</location>
        <topology evidence="1">Single-pass membrane protein</topology>
    </subcellularLocation>
</comment>
<dbReference type="PANTHER" id="PTHR18864">
    <property type="entry name" value="KINECTIN"/>
    <property type="match status" value="1"/>
</dbReference>
<dbReference type="InterPro" id="IPR007794">
    <property type="entry name" value="Rib_rcpt_KP"/>
</dbReference>
<evidence type="ECO:0000256" key="7">
    <source>
        <dbReference type="SAM" id="MobiDB-lite"/>
    </source>
</evidence>
<feature type="compositionally biased region" description="Basic residues" evidence="7">
    <location>
        <begin position="286"/>
        <end position="296"/>
    </location>
</feature>
<evidence type="ECO:0000256" key="5">
    <source>
        <dbReference type="ARBA" id="ARBA00023136"/>
    </source>
</evidence>
<dbReference type="EMBL" id="JAEMGP010000007">
    <property type="protein sequence ID" value="KAG5206740.1"/>
    <property type="molecule type" value="Genomic_DNA"/>
</dbReference>
<dbReference type="PANTHER" id="PTHR18864:SF1">
    <property type="entry name" value="KINECTIN"/>
    <property type="match status" value="1"/>
</dbReference>
<keyword evidence="6" id="KW-0175">Coiled coil</keyword>
<dbReference type="GO" id="GO:0007018">
    <property type="term" value="P:microtubule-based movement"/>
    <property type="evidence" value="ECO:0007669"/>
    <property type="project" value="InterPro"/>
</dbReference>
<evidence type="ECO:0000256" key="6">
    <source>
        <dbReference type="SAM" id="Coils"/>
    </source>
</evidence>
<name>A0A836D433_SHEEP</name>
<keyword evidence="2" id="KW-0812">Transmembrane</keyword>
<dbReference type="GO" id="GO:0005789">
    <property type="term" value="C:endoplasmic reticulum membrane"/>
    <property type="evidence" value="ECO:0007669"/>
    <property type="project" value="UniProtKB-SubCell"/>
</dbReference>
<keyword evidence="3" id="KW-0256">Endoplasmic reticulum</keyword>
<feature type="coiled-coil region" evidence="6">
    <location>
        <begin position="466"/>
        <end position="621"/>
    </location>
</feature>
<dbReference type="Proteomes" id="UP000664991">
    <property type="component" value="Unassembled WGS sequence"/>
</dbReference>